<name>A0A7Y9DZ51_9PSEU</name>
<dbReference type="RefSeq" id="WP_179795424.1">
    <property type="nucleotide sequence ID" value="NZ_BAABHP010000024.1"/>
</dbReference>
<dbReference type="EMBL" id="JACCBN010000001">
    <property type="protein sequence ID" value="NYD37907.1"/>
    <property type="molecule type" value="Genomic_DNA"/>
</dbReference>
<proteinExistence type="predicted"/>
<evidence type="ECO:0000313" key="3">
    <source>
        <dbReference type="Proteomes" id="UP000535890"/>
    </source>
</evidence>
<comment type="caution">
    <text evidence="2">The sequence shown here is derived from an EMBL/GenBank/DDBJ whole genome shotgun (WGS) entry which is preliminary data.</text>
</comment>
<evidence type="ECO:0000313" key="2">
    <source>
        <dbReference type="EMBL" id="NYD37907.1"/>
    </source>
</evidence>
<dbReference type="Pfam" id="PF12770">
    <property type="entry name" value="CHAT"/>
    <property type="match status" value="1"/>
</dbReference>
<reference evidence="2 3" key="1">
    <citation type="submission" date="2020-07" db="EMBL/GenBank/DDBJ databases">
        <title>Sequencing the genomes of 1000 actinobacteria strains.</title>
        <authorList>
            <person name="Klenk H.-P."/>
        </authorList>
    </citation>
    <scope>NUCLEOTIDE SEQUENCE [LARGE SCALE GENOMIC DNA]</scope>
    <source>
        <strain evidence="2 3">DSM 45772</strain>
    </source>
</reference>
<keyword evidence="3" id="KW-1185">Reference proteome</keyword>
<gene>
    <name evidence="2" type="ORF">BJ983_004009</name>
</gene>
<accession>A0A7Y9DZ51</accession>
<evidence type="ECO:0000259" key="1">
    <source>
        <dbReference type="Pfam" id="PF12770"/>
    </source>
</evidence>
<feature type="domain" description="CHAT" evidence="1">
    <location>
        <begin position="502"/>
        <end position="767"/>
    </location>
</feature>
<dbReference type="AlphaFoldDB" id="A0A7Y9DZ51"/>
<dbReference type="InterPro" id="IPR024983">
    <property type="entry name" value="CHAT_dom"/>
</dbReference>
<dbReference type="Proteomes" id="UP000535890">
    <property type="component" value="Unassembled WGS sequence"/>
</dbReference>
<sequence>MTRGEVVDSGADACHDLARRLVSRDDLLQLALESEDAVGIVGSRGDACRSTSGTEVFEAAVSLHRQGAMGGADVERASTDTSRGQFLANAASIGRFGLLLGLSVRGADDPTALYARALAEMRPLRDGPRRGSADREDLPIGVRTTRMYIRSLRLDGRETEAAALAAQDDAYFHGSGAEQYRGAFAFEAAACALALASGPSPIARNDAEFWCSERSARWPSRARYHLTLALTALASSNARRAEQHLTHAAGHLREHGTSSTWCTVLWLSVLLAYADVLVLRDAPEAAGAATSEALERVESLRSRWNVVSRSKSPLSVAIRSLYGDIARIAAQLGPYGASLGLRVTASAKQTGFAALLRAERVDLDDRVAGILDDILVAEQRLEDDELWEEDRTRLRVELRELRDELQKTISPLLADLVLPAQVSVAQIIEALDGRCYLDVVRLPLIAQPGHRGHRAWFRTFVGIDGSVEFEQVDTGEVPELDAEGTDGMRALRFAHRDDRRWRRLGAALLPPTLCGLLASATRQRPLPLVVSSHDLLLFLPWAALVVDDVSTALVERAMLAQVPAASCIVAEDVLSVTGPALVCLVAPLQATPQRPGRSGVQIDREREAWGIDGPIAEHPLRRCELDGRTPPTALGSGFAEALGREEYGVVHIAAHGSGSGLQQEMFLPESLSAARAMTMRWPAAVLLAVCHAGRLAHATDVEPLGLALAVLVTGARCVVGGIQDVDDAATGTLAAAVVFRLRAGYPLDRALREAQLQLVDRRPLDWAFLAALVR</sequence>
<protein>
    <recommendedName>
        <fullName evidence="1">CHAT domain-containing protein</fullName>
    </recommendedName>
</protein>
<organism evidence="2 3">
    <name type="scientific">Actinomycetospora corticicola</name>
    <dbReference type="NCBI Taxonomy" id="663602"/>
    <lineage>
        <taxon>Bacteria</taxon>
        <taxon>Bacillati</taxon>
        <taxon>Actinomycetota</taxon>
        <taxon>Actinomycetes</taxon>
        <taxon>Pseudonocardiales</taxon>
        <taxon>Pseudonocardiaceae</taxon>
        <taxon>Actinomycetospora</taxon>
    </lineage>
</organism>